<name>A0A6G1GIQ7_9PEZI</name>
<dbReference type="SMART" id="SM00387">
    <property type="entry name" value="HATPase_c"/>
    <property type="match status" value="1"/>
</dbReference>
<evidence type="ECO:0000259" key="5">
    <source>
        <dbReference type="PROSITE" id="PS50110"/>
    </source>
</evidence>
<evidence type="ECO:0000256" key="3">
    <source>
        <dbReference type="SAM" id="MobiDB-lite"/>
    </source>
</evidence>
<feature type="domain" description="Response regulatory" evidence="5">
    <location>
        <begin position="943"/>
        <end position="1079"/>
    </location>
</feature>
<dbReference type="InterPro" id="IPR001789">
    <property type="entry name" value="Sig_transdc_resp-reg_receiver"/>
</dbReference>
<evidence type="ECO:0000259" key="4">
    <source>
        <dbReference type="PROSITE" id="PS50109"/>
    </source>
</evidence>
<dbReference type="CDD" id="cd00082">
    <property type="entry name" value="HisKA"/>
    <property type="match status" value="1"/>
</dbReference>
<dbReference type="CDD" id="cd00130">
    <property type="entry name" value="PAS"/>
    <property type="match status" value="1"/>
</dbReference>
<organism evidence="6 7">
    <name type="scientific">Aulographum hederae CBS 113979</name>
    <dbReference type="NCBI Taxonomy" id="1176131"/>
    <lineage>
        <taxon>Eukaryota</taxon>
        <taxon>Fungi</taxon>
        <taxon>Dikarya</taxon>
        <taxon>Ascomycota</taxon>
        <taxon>Pezizomycotina</taxon>
        <taxon>Dothideomycetes</taxon>
        <taxon>Pleosporomycetidae</taxon>
        <taxon>Aulographales</taxon>
        <taxon>Aulographaceae</taxon>
    </lineage>
</organism>
<feature type="modified residue" description="4-aspartylphosphate" evidence="2">
    <location>
        <position position="1008"/>
    </location>
</feature>
<dbReference type="Gene3D" id="3.30.450.20">
    <property type="entry name" value="PAS domain"/>
    <property type="match status" value="2"/>
</dbReference>
<dbReference type="InterPro" id="IPR036890">
    <property type="entry name" value="HATPase_C_sf"/>
</dbReference>
<dbReference type="SUPFAM" id="SSF55781">
    <property type="entry name" value="GAF domain-like"/>
    <property type="match status" value="1"/>
</dbReference>
<dbReference type="CDD" id="cd17546">
    <property type="entry name" value="REC_hyHK_CKI1_RcsC-like"/>
    <property type="match status" value="1"/>
</dbReference>
<dbReference type="SMART" id="SM00448">
    <property type="entry name" value="REC"/>
    <property type="match status" value="1"/>
</dbReference>
<dbReference type="Gene3D" id="3.40.50.2300">
    <property type="match status" value="1"/>
</dbReference>
<feature type="domain" description="Histidine kinase" evidence="4">
    <location>
        <begin position="604"/>
        <end position="869"/>
    </location>
</feature>
<evidence type="ECO:0000313" key="6">
    <source>
        <dbReference type="EMBL" id="KAF1980835.1"/>
    </source>
</evidence>
<dbReference type="PRINTS" id="PR00344">
    <property type="entry name" value="BCTRLSENSOR"/>
</dbReference>
<dbReference type="InterPro" id="IPR003661">
    <property type="entry name" value="HisK_dim/P_dom"/>
</dbReference>
<dbReference type="InterPro" id="IPR011006">
    <property type="entry name" value="CheY-like_superfamily"/>
</dbReference>
<dbReference type="Pfam" id="PF13188">
    <property type="entry name" value="PAS_8"/>
    <property type="match status" value="1"/>
</dbReference>
<dbReference type="InterPro" id="IPR050956">
    <property type="entry name" value="2C_system_His_kinase"/>
</dbReference>
<dbReference type="PANTHER" id="PTHR43719:SF60">
    <property type="entry name" value="HISTIDINE KINASE G2"/>
    <property type="match status" value="1"/>
</dbReference>
<dbReference type="PROSITE" id="PS50109">
    <property type="entry name" value="HIS_KIN"/>
    <property type="match status" value="1"/>
</dbReference>
<dbReference type="PANTHER" id="PTHR43719">
    <property type="entry name" value="TWO-COMPONENT HISTIDINE KINASE"/>
    <property type="match status" value="1"/>
</dbReference>
<dbReference type="SMART" id="SM00091">
    <property type="entry name" value="PAS"/>
    <property type="match status" value="2"/>
</dbReference>
<feature type="compositionally biased region" description="Polar residues" evidence="3">
    <location>
        <begin position="873"/>
        <end position="899"/>
    </location>
</feature>
<proteinExistence type="predicted"/>
<accession>A0A6G1GIQ7</accession>
<keyword evidence="1 2" id="KW-0597">Phosphoprotein</keyword>
<dbReference type="SUPFAM" id="SSF52172">
    <property type="entry name" value="CheY-like"/>
    <property type="match status" value="1"/>
</dbReference>
<gene>
    <name evidence="6" type="ORF">K402DRAFT_365819</name>
</gene>
<dbReference type="SMART" id="SM00388">
    <property type="entry name" value="HisKA"/>
    <property type="match status" value="1"/>
</dbReference>
<dbReference type="InterPro" id="IPR036097">
    <property type="entry name" value="HisK_dim/P_sf"/>
</dbReference>
<dbReference type="EMBL" id="ML977218">
    <property type="protein sequence ID" value="KAF1980835.1"/>
    <property type="molecule type" value="Genomic_DNA"/>
</dbReference>
<dbReference type="InterPro" id="IPR004358">
    <property type="entry name" value="Sig_transdc_His_kin-like_C"/>
</dbReference>
<evidence type="ECO:0000256" key="1">
    <source>
        <dbReference type="ARBA" id="ARBA00022553"/>
    </source>
</evidence>
<dbReference type="AlphaFoldDB" id="A0A6G1GIQ7"/>
<protein>
    <submittedName>
        <fullName evidence="6">Uncharacterized protein</fullName>
    </submittedName>
</protein>
<dbReference type="Gene3D" id="3.30.565.10">
    <property type="entry name" value="Histidine kinase-like ATPase, C-terminal domain"/>
    <property type="match status" value="1"/>
</dbReference>
<evidence type="ECO:0000256" key="2">
    <source>
        <dbReference type="PROSITE-ProRule" id="PRU00169"/>
    </source>
</evidence>
<reference evidence="6" key="1">
    <citation type="journal article" date="2020" name="Stud. Mycol.">
        <title>101 Dothideomycetes genomes: a test case for predicting lifestyles and emergence of pathogens.</title>
        <authorList>
            <person name="Haridas S."/>
            <person name="Albert R."/>
            <person name="Binder M."/>
            <person name="Bloem J."/>
            <person name="Labutti K."/>
            <person name="Salamov A."/>
            <person name="Andreopoulos B."/>
            <person name="Baker S."/>
            <person name="Barry K."/>
            <person name="Bills G."/>
            <person name="Bluhm B."/>
            <person name="Cannon C."/>
            <person name="Castanera R."/>
            <person name="Culley D."/>
            <person name="Daum C."/>
            <person name="Ezra D."/>
            <person name="Gonzalez J."/>
            <person name="Henrissat B."/>
            <person name="Kuo A."/>
            <person name="Liang C."/>
            <person name="Lipzen A."/>
            <person name="Lutzoni F."/>
            <person name="Magnuson J."/>
            <person name="Mondo S."/>
            <person name="Nolan M."/>
            <person name="Ohm R."/>
            <person name="Pangilinan J."/>
            <person name="Park H.-J."/>
            <person name="Ramirez L."/>
            <person name="Alfaro M."/>
            <person name="Sun H."/>
            <person name="Tritt A."/>
            <person name="Yoshinaga Y."/>
            <person name="Zwiers L.-H."/>
            <person name="Turgeon B."/>
            <person name="Goodwin S."/>
            <person name="Spatafora J."/>
            <person name="Crous P."/>
            <person name="Grigoriev I."/>
        </authorList>
    </citation>
    <scope>NUCLEOTIDE SEQUENCE</scope>
    <source>
        <strain evidence="6">CBS 113979</strain>
    </source>
</reference>
<feature type="region of interest" description="Disordered" evidence="3">
    <location>
        <begin position="870"/>
        <end position="914"/>
    </location>
</feature>
<dbReference type="InterPro" id="IPR035965">
    <property type="entry name" value="PAS-like_dom_sf"/>
</dbReference>
<dbReference type="InterPro" id="IPR005467">
    <property type="entry name" value="His_kinase_dom"/>
</dbReference>
<sequence length="1093" mass="121878">MWWTSGTLAGRYRLLRACDRVPDTPDVGVPPSPPSDFAGTQPSVAESIFGEPSEEGFSSQSRPSAAGPRFGGVGLPLTEHVRFVYEFDWSSTPLGPLNSWPAKLRHAVELVLANPHPAAVLWGDDLTVVYNQAAKEIVGSTHCRLFAGSLYEVASDTMVLLDSVLKTVRLYGQSAKIDDFEFHLPRRGVPEEFYITLTFSPIFDQESGAVLGIFENCLETTKQVVSERRMRLLLDVGERLAPSLTVAEFWENLLLSCDGQHKDVPFALLHHAHDRYMNASASRTGDPLSLHFLDFQGTLVRQSSDVATSRLLFSLEDHSREFSSTFRSALEQQEPILLLREPDSAADRLFHMLPDSEVIQSCRNIVVCPLAVSREDNTSTFLLIGVNPLRTFDDEYRVFIQLLSRQIGRSLSSVKLFEEEKARIADRAAYNERMLSLELQLRTNEVKEVELRFRRFVESAPVGIFILSATDGSIIFCNDAWYDISGHAKGDQRPMSWERVVHPLDISRVRQHWDRLAAQRGPETFECRLKRQPWPAPDPVSLASPDWRWVLVSAYSDTSIEGHQVTVLGCMTDIDHQKMEEEMKGRRLAEVLEMKRQQENFMDITSHEMRNPLNAIMFCSSELVEILSKKPAIVGSEKTLQDCIEASRTILHCANHQKRILDDVLTFTKIDSELLAVVPQEVSPVGTVGEALKVFDAEIRSGKIQVTVQGADYLASGPVLMDGTRVVQILINLIANALRFAKDSFKKDLQIKIRVSPHTPDPLRIDGMHYIPPGRSKRDPTQRHEWGNGEILFIGYTIVDTGAGISPEDVNALLDQLTHGSPRTHTTFGNFSLALCVSREMAELHGGAFGLSSTSGTGSTFDFYVKGRKPPLSLSQGTTPETFLAGSESNAVESIGQQKPPSRRLSPPDPLTPTQAQVQAQTDTLSALLRSPKPFPRRPKLGSVLVVEDNLLNQKVLVKLLQQHGYITTVANDGVEALEILRGSTWWLGTVDSPTQSNTLKVDIVLSDIEMPRMDGRETIRRIRQWQRDGLLAADIPVIAVTGNARKEQVNEARMLGFDDVVPKPYKPTDITQRVHLYCSPDITPHGTPQNTP</sequence>
<dbReference type="Pfam" id="PF00072">
    <property type="entry name" value="Response_reg"/>
    <property type="match status" value="1"/>
</dbReference>
<dbReference type="OrthoDB" id="60033at2759"/>
<dbReference type="Proteomes" id="UP000800041">
    <property type="component" value="Unassembled WGS sequence"/>
</dbReference>
<dbReference type="SUPFAM" id="SSF55785">
    <property type="entry name" value="PYP-like sensor domain (PAS domain)"/>
    <property type="match status" value="1"/>
</dbReference>
<dbReference type="Pfam" id="PF02518">
    <property type="entry name" value="HATPase_c"/>
    <property type="match status" value="1"/>
</dbReference>
<dbReference type="Gene3D" id="1.10.287.130">
    <property type="match status" value="1"/>
</dbReference>
<dbReference type="InterPro" id="IPR003594">
    <property type="entry name" value="HATPase_dom"/>
</dbReference>
<evidence type="ECO:0000313" key="7">
    <source>
        <dbReference type="Proteomes" id="UP000800041"/>
    </source>
</evidence>
<dbReference type="GO" id="GO:0000155">
    <property type="term" value="F:phosphorelay sensor kinase activity"/>
    <property type="evidence" value="ECO:0007669"/>
    <property type="project" value="InterPro"/>
</dbReference>
<keyword evidence="7" id="KW-1185">Reference proteome</keyword>
<dbReference type="SUPFAM" id="SSF47384">
    <property type="entry name" value="Homodimeric domain of signal transducing histidine kinase"/>
    <property type="match status" value="1"/>
</dbReference>
<dbReference type="Pfam" id="PF00512">
    <property type="entry name" value="HisKA"/>
    <property type="match status" value="1"/>
</dbReference>
<dbReference type="PROSITE" id="PS50110">
    <property type="entry name" value="RESPONSE_REGULATORY"/>
    <property type="match status" value="1"/>
</dbReference>
<dbReference type="InterPro" id="IPR000014">
    <property type="entry name" value="PAS"/>
</dbReference>
<dbReference type="NCBIfam" id="TIGR00229">
    <property type="entry name" value="sensory_box"/>
    <property type="match status" value="1"/>
</dbReference>
<dbReference type="SUPFAM" id="SSF55874">
    <property type="entry name" value="ATPase domain of HSP90 chaperone/DNA topoisomerase II/histidine kinase"/>
    <property type="match status" value="1"/>
</dbReference>